<evidence type="ECO:0000313" key="3">
    <source>
        <dbReference type="Proteomes" id="UP000053411"/>
    </source>
</evidence>
<dbReference type="Proteomes" id="UP000053411">
    <property type="component" value="Unassembled WGS sequence"/>
</dbReference>
<proteinExistence type="predicted"/>
<sequence>MSPLPTGFDSAFGYGVSSNTILEDETVGVEQQHERPVESDNASNAEHQDRVEYVARRLADDLIKFRGCCSDCHAQRKEEHNEQFEHHVSLA</sequence>
<dbReference type="EMBL" id="KN848107">
    <property type="protein sequence ID" value="KIX92237.1"/>
    <property type="molecule type" value="Genomic_DNA"/>
</dbReference>
<dbReference type="VEuPathDB" id="FungiDB:Z520_11983"/>
<evidence type="ECO:0000256" key="1">
    <source>
        <dbReference type="SAM" id="MobiDB-lite"/>
    </source>
</evidence>
<protein>
    <submittedName>
        <fullName evidence="2">Uncharacterized protein</fullName>
    </submittedName>
</protein>
<dbReference type="OrthoDB" id="5098663at2759"/>
<dbReference type="AlphaFoldDB" id="A0A0D2JGE9"/>
<dbReference type="RefSeq" id="XP_016626360.1">
    <property type="nucleotide sequence ID" value="XM_016782470.1"/>
</dbReference>
<evidence type="ECO:0000313" key="2">
    <source>
        <dbReference type="EMBL" id="KIX92237.1"/>
    </source>
</evidence>
<name>A0A0D2JGE9_9EURO</name>
<gene>
    <name evidence="2" type="ORF">Z520_11983</name>
</gene>
<dbReference type="GeneID" id="27717729"/>
<feature type="region of interest" description="Disordered" evidence="1">
    <location>
        <begin position="23"/>
        <end position="48"/>
    </location>
</feature>
<accession>A0A0D2JGE9</accession>
<keyword evidence="3" id="KW-1185">Reference proteome</keyword>
<reference evidence="2 3" key="1">
    <citation type="submission" date="2015-01" db="EMBL/GenBank/DDBJ databases">
        <title>The Genome Sequence of Fonsecaea multimorphosa CBS 102226.</title>
        <authorList>
            <consortium name="The Broad Institute Genomics Platform"/>
            <person name="Cuomo C."/>
            <person name="de Hoog S."/>
            <person name="Gorbushina A."/>
            <person name="Stielow B."/>
            <person name="Teixiera M."/>
            <person name="Abouelleil A."/>
            <person name="Chapman S.B."/>
            <person name="Priest M."/>
            <person name="Young S.K."/>
            <person name="Wortman J."/>
            <person name="Nusbaum C."/>
            <person name="Birren B."/>
        </authorList>
    </citation>
    <scope>NUCLEOTIDE SEQUENCE [LARGE SCALE GENOMIC DNA]</scope>
    <source>
        <strain evidence="2 3">CBS 102226</strain>
    </source>
</reference>
<organism evidence="2 3">
    <name type="scientific">Fonsecaea multimorphosa CBS 102226</name>
    <dbReference type="NCBI Taxonomy" id="1442371"/>
    <lineage>
        <taxon>Eukaryota</taxon>
        <taxon>Fungi</taxon>
        <taxon>Dikarya</taxon>
        <taxon>Ascomycota</taxon>
        <taxon>Pezizomycotina</taxon>
        <taxon>Eurotiomycetes</taxon>
        <taxon>Chaetothyriomycetidae</taxon>
        <taxon>Chaetothyriales</taxon>
        <taxon>Herpotrichiellaceae</taxon>
        <taxon>Fonsecaea</taxon>
    </lineage>
</organism>